<evidence type="ECO:0000313" key="12">
    <source>
        <dbReference type="Proteomes" id="UP000466794"/>
    </source>
</evidence>
<accession>A0A7K1UXE3</accession>
<dbReference type="Gene3D" id="3.30.200.20">
    <property type="entry name" value="Phosphorylase Kinase, domain 1"/>
    <property type="match status" value="1"/>
</dbReference>
<feature type="transmembrane region" description="Helical" evidence="9">
    <location>
        <begin position="318"/>
        <end position="339"/>
    </location>
</feature>
<reference evidence="11 12" key="1">
    <citation type="submission" date="2019-12" db="EMBL/GenBank/DDBJ databases">
        <title>Nocardia sp. nov. ET3-3 isolated from soil.</title>
        <authorList>
            <person name="Kanchanasin P."/>
            <person name="Tanasupawat S."/>
            <person name="Yuki M."/>
            <person name="Kudo T."/>
        </authorList>
    </citation>
    <scope>NUCLEOTIDE SEQUENCE [LARGE SCALE GENOMIC DNA]</scope>
    <source>
        <strain evidence="11 12">ET3-3</strain>
    </source>
</reference>
<dbReference type="InterPro" id="IPR008271">
    <property type="entry name" value="Ser/Thr_kinase_AS"/>
</dbReference>
<evidence type="ECO:0000256" key="9">
    <source>
        <dbReference type="SAM" id="Phobius"/>
    </source>
</evidence>
<keyword evidence="5 11" id="KW-0418">Kinase</keyword>
<dbReference type="SUPFAM" id="SSF56112">
    <property type="entry name" value="Protein kinase-like (PK-like)"/>
    <property type="match status" value="1"/>
</dbReference>
<keyword evidence="2" id="KW-0723">Serine/threonine-protein kinase</keyword>
<proteinExistence type="predicted"/>
<name>A0A7K1UXE3_9NOCA</name>
<dbReference type="PANTHER" id="PTHR43289:SF6">
    <property type="entry name" value="SERINE_THREONINE-PROTEIN KINASE NEKL-3"/>
    <property type="match status" value="1"/>
</dbReference>
<dbReference type="SMART" id="SM00220">
    <property type="entry name" value="S_TKc"/>
    <property type="match status" value="1"/>
</dbReference>
<dbReference type="Proteomes" id="UP000466794">
    <property type="component" value="Unassembled WGS sequence"/>
</dbReference>
<keyword evidence="12" id="KW-1185">Reference proteome</keyword>
<gene>
    <name evidence="11" type="ORF">GPX89_17020</name>
</gene>
<dbReference type="GO" id="GO:0004674">
    <property type="term" value="F:protein serine/threonine kinase activity"/>
    <property type="evidence" value="ECO:0007669"/>
    <property type="project" value="UniProtKB-KW"/>
</dbReference>
<keyword evidence="4" id="KW-0547">Nucleotide-binding</keyword>
<dbReference type="PROSITE" id="PS50011">
    <property type="entry name" value="PROTEIN_KINASE_DOM"/>
    <property type="match status" value="1"/>
</dbReference>
<evidence type="ECO:0000256" key="1">
    <source>
        <dbReference type="ARBA" id="ARBA00012513"/>
    </source>
</evidence>
<evidence type="ECO:0000256" key="6">
    <source>
        <dbReference type="ARBA" id="ARBA00022840"/>
    </source>
</evidence>
<evidence type="ECO:0000256" key="4">
    <source>
        <dbReference type="ARBA" id="ARBA00022741"/>
    </source>
</evidence>
<evidence type="ECO:0000259" key="10">
    <source>
        <dbReference type="PROSITE" id="PS50011"/>
    </source>
</evidence>
<dbReference type="InterPro" id="IPR000719">
    <property type="entry name" value="Prot_kinase_dom"/>
</dbReference>
<evidence type="ECO:0000256" key="7">
    <source>
        <dbReference type="ARBA" id="ARBA00047899"/>
    </source>
</evidence>
<dbReference type="EC" id="2.7.11.1" evidence="1"/>
<dbReference type="FunFam" id="3.30.200.20:FF:000035">
    <property type="entry name" value="Serine/threonine protein kinase Stk1"/>
    <property type="match status" value="1"/>
</dbReference>
<sequence length="502" mass="53955">MNIGPGTIIRGYRVERVLGAGGMGTVYLAKHPELPRWDALKVLSPQFSRDTEYRARFEREANLAAALDHPNIVSIYNRGEDNGQLWIAMQYVNGIDAAAAAERDPRSITPWRALHIVTEVGRGLDHAHRRGLLHRDVKPANFLLSMGDNGEERVLLTDFGVAKSTEDTNELTQAGGFVATIAYASPEQLSGHRLDHRADIYSLACSFFRLLTGQNPYPGTQPAVVMMGHLSEPPPRITAVDPTLPTAVDDVLAVAMAKDPADRFDTCHEFTTALKSALEYGVSGLSMQTLPHERSTTLAAAASTEPSTSAKPGGRKRALIIGGVAATVIALAAGVGIWATQDGSTAFATQNPMAIARSQNPAFKDKSIVIVDVSGQSGNKAEMDVQLKPGSQSKFLEDLGFAYSPNYLRKGDEPNPRPIPSDFNSQYDALKPITTGYVLAVRSDTDASGGGLVNLPVNLAASQATVIVLDDPAAVTAIRQWSNNSEQILLDKLLPILRKSVK</sequence>
<keyword evidence="3" id="KW-0808">Transferase</keyword>
<keyword evidence="6" id="KW-0067">ATP-binding</keyword>
<organism evidence="11 12">
    <name type="scientific">Nocardia terrae</name>
    <dbReference type="NCBI Taxonomy" id="2675851"/>
    <lineage>
        <taxon>Bacteria</taxon>
        <taxon>Bacillati</taxon>
        <taxon>Actinomycetota</taxon>
        <taxon>Actinomycetes</taxon>
        <taxon>Mycobacteriales</taxon>
        <taxon>Nocardiaceae</taxon>
        <taxon>Nocardia</taxon>
    </lineage>
</organism>
<dbReference type="RefSeq" id="WP_157388538.1">
    <property type="nucleotide sequence ID" value="NZ_WRPP01000003.1"/>
</dbReference>
<dbReference type="GO" id="GO:0005524">
    <property type="term" value="F:ATP binding"/>
    <property type="evidence" value="ECO:0007669"/>
    <property type="project" value="UniProtKB-KW"/>
</dbReference>
<comment type="caution">
    <text evidence="11">The sequence shown here is derived from an EMBL/GenBank/DDBJ whole genome shotgun (WGS) entry which is preliminary data.</text>
</comment>
<dbReference type="CDD" id="cd14014">
    <property type="entry name" value="STKc_PknB_like"/>
    <property type="match status" value="1"/>
</dbReference>
<dbReference type="AlphaFoldDB" id="A0A7K1UXE3"/>
<dbReference type="InterPro" id="IPR011009">
    <property type="entry name" value="Kinase-like_dom_sf"/>
</dbReference>
<dbReference type="PANTHER" id="PTHR43289">
    <property type="entry name" value="MITOGEN-ACTIVATED PROTEIN KINASE KINASE KINASE 20-RELATED"/>
    <property type="match status" value="1"/>
</dbReference>
<keyword evidence="9" id="KW-0472">Membrane</keyword>
<dbReference type="Gene3D" id="1.10.510.10">
    <property type="entry name" value="Transferase(Phosphotransferase) domain 1"/>
    <property type="match status" value="1"/>
</dbReference>
<evidence type="ECO:0000256" key="3">
    <source>
        <dbReference type="ARBA" id="ARBA00022679"/>
    </source>
</evidence>
<evidence type="ECO:0000256" key="5">
    <source>
        <dbReference type="ARBA" id="ARBA00022777"/>
    </source>
</evidence>
<protein>
    <recommendedName>
        <fullName evidence="1">non-specific serine/threonine protein kinase</fullName>
        <ecNumber evidence="1">2.7.11.1</ecNumber>
    </recommendedName>
</protein>
<comment type="catalytic activity">
    <reaction evidence="8">
        <text>L-seryl-[protein] + ATP = O-phospho-L-seryl-[protein] + ADP + H(+)</text>
        <dbReference type="Rhea" id="RHEA:17989"/>
        <dbReference type="Rhea" id="RHEA-COMP:9863"/>
        <dbReference type="Rhea" id="RHEA-COMP:11604"/>
        <dbReference type="ChEBI" id="CHEBI:15378"/>
        <dbReference type="ChEBI" id="CHEBI:29999"/>
        <dbReference type="ChEBI" id="CHEBI:30616"/>
        <dbReference type="ChEBI" id="CHEBI:83421"/>
        <dbReference type="ChEBI" id="CHEBI:456216"/>
        <dbReference type="EC" id="2.7.11.1"/>
    </reaction>
</comment>
<dbReference type="EMBL" id="WRPP01000003">
    <property type="protein sequence ID" value="MVU78941.1"/>
    <property type="molecule type" value="Genomic_DNA"/>
</dbReference>
<comment type="catalytic activity">
    <reaction evidence="7">
        <text>L-threonyl-[protein] + ATP = O-phospho-L-threonyl-[protein] + ADP + H(+)</text>
        <dbReference type="Rhea" id="RHEA:46608"/>
        <dbReference type="Rhea" id="RHEA-COMP:11060"/>
        <dbReference type="Rhea" id="RHEA-COMP:11605"/>
        <dbReference type="ChEBI" id="CHEBI:15378"/>
        <dbReference type="ChEBI" id="CHEBI:30013"/>
        <dbReference type="ChEBI" id="CHEBI:30616"/>
        <dbReference type="ChEBI" id="CHEBI:61977"/>
        <dbReference type="ChEBI" id="CHEBI:456216"/>
        <dbReference type="EC" id="2.7.11.1"/>
    </reaction>
</comment>
<keyword evidence="9" id="KW-0812">Transmembrane</keyword>
<dbReference type="Gene3D" id="3.40.50.1980">
    <property type="entry name" value="Nitrogenase molybdenum iron protein domain"/>
    <property type="match status" value="1"/>
</dbReference>
<evidence type="ECO:0000313" key="11">
    <source>
        <dbReference type="EMBL" id="MVU78941.1"/>
    </source>
</evidence>
<dbReference type="PROSITE" id="PS00108">
    <property type="entry name" value="PROTEIN_KINASE_ST"/>
    <property type="match status" value="1"/>
</dbReference>
<evidence type="ECO:0000256" key="2">
    <source>
        <dbReference type="ARBA" id="ARBA00022527"/>
    </source>
</evidence>
<evidence type="ECO:0000256" key="8">
    <source>
        <dbReference type="ARBA" id="ARBA00048679"/>
    </source>
</evidence>
<feature type="domain" description="Protein kinase" evidence="10">
    <location>
        <begin position="12"/>
        <end position="278"/>
    </location>
</feature>
<keyword evidence="9" id="KW-1133">Transmembrane helix</keyword>
<dbReference type="Pfam" id="PF00069">
    <property type="entry name" value="Pkinase"/>
    <property type="match status" value="1"/>
</dbReference>